<dbReference type="AlphaFoldDB" id="A0A9D2TP04"/>
<evidence type="ECO:0000259" key="1">
    <source>
        <dbReference type="PROSITE" id="PS51186"/>
    </source>
</evidence>
<gene>
    <name evidence="2" type="ORF">H9751_07450</name>
</gene>
<reference evidence="2" key="2">
    <citation type="submission" date="2021-04" db="EMBL/GenBank/DDBJ databases">
        <authorList>
            <person name="Gilroy R."/>
        </authorList>
    </citation>
    <scope>NUCLEOTIDE SEQUENCE</scope>
    <source>
        <strain evidence="2">ChiHjej13B12-4958</strain>
    </source>
</reference>
<dbReference type="Proteomes" id="UP000823858">
    <property type="component" value="Unassembled WGS sequence"/>
</dbReference>
<reference evidence="2" key="1">
    <citation type="journal article" date="2021" name="PeerJ">
        <title>Extensive microbial diversity within the chicken gut microbiome revealed by metagenomics and culture.</title>
        <authorList>
            <person name="Gilroy R."/>
            <person name="Ravi A."/>
            <person name="Getino M."/>
            <person name="Pursley I."/>
            <person name="Horton D.L."/>
            <person name="Alikhan N.F."/>
            <person name="Baker D."/>
            <person name="Gharbi K."/>
            <person name="Hall N."/>
            <person name="Watson M."/>
            <person name="Adriaenssens E.M."/>
            <person name="Foster-Nyarko E."/>
            <person name="Jarju S."/>
            <person name="Secka A."/>
            <person name="Antonio M."/>
            <person name="Oren A."/>
            <person name="Chaudhuri R.R."/>
            <person name="La Ragione R."/>
            <person name="Hildebrand F."/>
            <person name="Pallen M.J."/>
        </authorList>
    </citation>
    <scope>NUCLEOTIDE SEQUENCE</scope>
    <source>
        <strain evidence="2">ChiHjej13B12-4958</strain>
    </source>
</reference>
<dbReference type="EMBL" id="DWVP01000018">
    <property type="protein sequence ID" value="HJC85362.1"/>
    <property type="molecule type" value="Genomic_DNA"/>
</dbReference>
<evidence type="ECO:0000313" key="3">
    <source>
        <dbReference type="Proteomes" id="UP000823858"/>
    </source>
</evidence>
<proteinExistence type="predicted"/>
<sequence>MIVKRWNDLDTTEVYAIARLRTEVFLREQRVDDVELDWRDPDSSTVHVFIRNGRDVVGYLRTLAVPPLRNVPGVAAVHRVLGRMVVDPEFRGRGLAGQLIARAVELHSDEPIVLHAQTYITGMYEEHGFEVYGEEYDEGGIPHLSMVRIPT</sequence>
<evidence type="ECO:0000313" key="2">
    <source>
        <dbReference type="EMBL" id="HJC85362.1"/>
    </source>
</evidence>
<dbReference type="Gene3D" id="3.40.630.30">
    <property type="match status" value="1"/>
</dbReference>
<dbReference type="EC" id="2.3.1.-" evidence="2"/>
<dbReference type="Pfam" id="PF13673">
    <property type="entry name" value="Acetyltransf_10"/>
    <property type="match status" value="1"/>
</dbReference>
<keyword evidence="2" id="KW-0012">Acyltransferase</keyword>
<protein>
    <submittedName>
        <fullName evidence="2">GNAT family N-acetyltransferase</fullName>
        <ecNumber evidence="2">2.3.1.-</ecNumber>
    </submittedName>
</protein>
<keyword evidence="2" id="KW-0808">Transferase</keyword>
<comment type="caution">
    <text evidence="2">The sequence shown here is derived from an EMBL/GenBank/DDBJ whole genome shotgun (WGS) entry which is preliminary data.</text>
</comment>
<dbReference type="InterPro" id="IPR000182">
    <property type="entry name" value="GNAT_dom"/>
</dbReference>
<organism evidence="2 3">
    <name type="scientific">Candidatus Corynebacterium faecigallinarum</name>
    <dbReference type="NCBI Taxonomy" id="2838528"/>
    <lineage>
        <taxon>Bacteria</taxon>
        <taxon>Bacillati</taxon>
        <taxon>Actinomycetota</taxon>
        <taxon>Actinomycetes</taxon>
        <taxon>Mycobacteriales</taxon>
        <taxon>Corynebacteriaceae</taxon>
        <taxon>Corynebacterium</taxon>
    </lineage>
</organism>
<dbReference type="CDD" id="cd04301">
    <property type="entry name" value="NAT_SF"/>
    <property type="match status" value="1"/>
</dbReference>
<dbReference type="InterPro" id="IPR016181">
    <property type="entry name" value="Acyl_CoA_acyltransferase"/>
</dbReference>
<dbReference type="PROSITE" id="PS51186">
    <property type="entry name" value="GNAT"/>
    <property type="match status" value="1"/>
</dbReference>
<dbReference type="SUPFAM" id="SSF55729">
    <property type="entry name" value="Acyl-CoA N-acyltransferases (Nat)"/>
    <property type="match status" value="1"/>
</dbReference>
<dbReference type="GO" id="GO:0016747">
    <property type="term" value="F:acyltransferase activity, transferring groups other than amino-acyl groups"/>
    <property type="evidence" value="ECO:0007669"/>
    <property type="project" value="InterPro"/>
</dbReference>
<name>A0A9D2TP04_9CORY</name>
<accession>A0A9D2TP04</accession>
<feature type="domain" description="N-acetyltransferase" evidence="1">
    <location>
        <begin position="4"/>
        <end position="151"/>
    </location>
</feature>